<dbReference type="AlphaFoldDB" id="A0A7G6TU36"/>
<dbReference type="EMBL" id="CP050292">
    <property type="protein sequence ID" value="QND70268.1"/>
    <property type="molecule type" value="Genomic_DNA"/>
</dbReference>
<evidence type="ECO:0000313" key="2">
    <source>
        <dbReference type="Proteomes" id="UP000515291"/>
    </source>
</evidence>
<gene>
    <name evidence="1" type="ORF">HB776_02720</name>
</gene>
<evidence type="ECO:0000313" key="1">
    <source>
        <dbReference type="EMBL" id="QND70268.1"/>
    </source>
</evidence>
<proteinExistence type="predicted"/>
<dbReference type="RefSeq" id="WP_184514867.1">
    <property type="nucleotide sequence ID" value="NZ_CP050292.1"/>
</dbReference>
<evidence type="ECO:0008006" key="3">
    <source>
        <dbReference type="Google" id="ProtNLM"/>
    </source>
</evidence>
<accession>A0A7G6TU36</accession>
<protein>
    <recommendedName>
        <fullName evidence="3">ParA family protein</fullName>
    </recommendedName>
</protein>
<name>A0A7G6TU36_9BRAD</name>
<dbReference type="Proteomes" id="UP000515291">
    <property type="component" value="Chromosome"/>
</dbReference>
<reference evidence="2" key="1">
    <citation type="journal article" date="2020" name="Mol. Plant Microbe">
        <title>Rhizobial microsymbionts of the narrowly endemic Oxytropis species growing in Kamchatka are characterized by significant genetic diversity and possess a set of genes that are associated with T3SS and T6SS secretion systems and can affect the development of symbiosis.</title>
        <authorList>
            <person name="Safronova V."/>
            <person name="Guro P."/>
            <person name="Sazanova A."/>
            <person name="Kuznetsova I."/>
            <person name="Belimov A."/>
            <person name="Yakubov V."/>
            <person name="Chirak E."/>
            <person name="Afonin A."/>
            <person name="Gogolev Y."/>
            <person name="Andronov E."/>
            <person name="Tikhonovich I."/>
        </authorList>
    </citation>
    <scope>NUCLEOTIDE SEQUENCE [LARGE SCALE GENOMIC DNA]</scope>
    <source>
        <strain evidence="2">581</strain>
    </source>
</reference>
<sequence>MSTFILVGSKGGAGRSASGVVLATGLAAIGLRPLHLQLTLSGIRPVIALAEDVPFSTTWLPEETATPDAIRRAIEAHPECRTVVIDMTRRTVWDLALNDPRAAVLLPMRRAAHEIETAVQDYRDYFVHRTQVGASHHSRPRSICLLPITWPEELSAGDIASKIARFDPAGSKSTAPSLLMPGIPELSRDDLDDLINGSKFCCSRIINDAAINIARAATQLIR</sequence>
<organism evidence="1 2">
    <name type="scientific">Tardiphaga robiniae</name>
    <dbReference type="NCBI Taxonomy" id="943830"/>
    <lineage>
        <taxon>Bacteria</taxon>
        <taxon>Pseudomonadati</taxon>
        <taxon>Pseudomonadota</taxon>
        <taxon>Alphaproteobacteria</taxon>
        <taxon>Hyphomicrobiales</taxon>
        <taxon>Nitrobacteraceae</taxon>
        <taxon>Tardiphaga</taxon>
    </lineage>
</organism>
<dbReference type="KEGG" id="trb:HB776_02720"/>